<dbReference type="Gene3D" id="3.10.450.40">
    <property type="match status" value="1"/>
</dbReference>
<proteinExistence type="predicted"/>
<evidence type="ECO:0000313" key="2">
    <source>
        <dbReference type="EMBL" id="MTU05023.1"/>
    </source>
</evidence>
<dbReference type="AlphaFoldDB" id="A0A7X3BWW7"/>
<dbReference type="EMBL" id="WNBM01000013">
    <property type="protein sequence ID" value="MTT76846.1"/>
    <property type="molecule type" value="Genomic_DNA"/>
</dbReference>
<evidence type="ECO:0000313" key="4">
    <source>
        <dbReference type="Proteomes" id="UP000484547"/>
    </source>
</evidence>
<accession>A0A7X3BWW7</accession>
<gene>
    <name evidence="1" type="ORF">GMD11_11350</name>
    <name evidence="2" type="ORF">GMD18_11585</name>
</gene>
<dbReference type="SUPFAM" id="SSF160719">
    <property type="entry name" value="gpW/gp25-like"/>
    <property type="match status" value="1"/>
</dbReference>
<evidence type="ECO:0000313" key="1">
    <source>
        <dbReference type="EMBL" id="MTT76846.1"/>
    </source>
</evidence>
<sequence length="137" mass="15435">MIPTWIKTEQIATKVVKQPSKTYHLDLQRGRIVGFVDGYEAIKQAIIKIMLTEKYAYVIYDHYYGVGLEQYIGKDISFVVADLGSTIENALLYDNRILAVNDIEITRGSNIDGLRVKYSVETVDGVLSGEQEVKMIG</sequence>
<evidence type="ECO:0000313" key="3">
    <source>
        <dbReference type="Proteomes" id="UP000443070"/>
    </source>
</evidence>
<dbReference type="RefSeq" id="WP_149877481.1">
    <property type="nucleotide sequence ID" value="NZ_WNBG01000015.1"/>
</dbReference>
<comment type="caution">
    <text evidence="1">The sequence shown here is derived from an EMBL/GenBank/DDBJ whole genome shotgun (WGS) entry which is preliminary data.</text>
</comment>
<protein>
    <submittedName>
        <fullName evidence="1">DUF2634 domain-containing protein</fullName>
    </submittedName>
</protein>
<dbReference type="InterPro" id="IPR020288">
    <property type="entry name" value="Sheath_initiator"/>
</dbReference>
<dbReference type="Proteomes" id="UP000484547">
    <property type="component" value="Unassembled WGS sequence"/>
</dbReference>
<dbReference type="EMBL" id="WNBW01000015">
    <property type="protein sequence ID" value="MTU05023.1"/>
    <property type="molecule type" value="Genomic_DNA"/>
</dbReference>
<dbReference type="OrthoDB" id="89089at2"/>
<name>A0A7X3BWW7_9FIRM</name>
<dbReference type="Pfam" id="PF10934">
    <property type="entry name" value="Sheath_initiator"/>
    <property type="match status" value="1"/>
</dbReference>
<keyword evidence="3" id="KW-1185">Reference proteome</keyword>
<dbReference type="Proteomes" id="UP000443070">
    <property type="component" value="Unassembled WGS sequence"/>
</dbReference>
<reference evidence="3 4" key="1">
    <citation type="journal article" date="2019" name="Nat. Med.">
        <title>A library of human gut bacterial isolates paired with longitudinal multiomics data enables mechanistic microbiome research.</title>
        <authorList>
            <person name="Poyet M."/>
            <person name="Groussin M."/>
            <person name="Gibbons S.M."/>
            <person name="Avila-Pacheco J."/>
            <person name="Jiang X."/>
            <person name="Kearney S.M."/>
            <person name="Perrotta A.R."/>
            <person name="Berdy B."/>
            <person name="Zhao S."/>
            <person name="Lieberman T.D."/>
            <person name="Swanson P.K."/>
            <person name="Smith M."/>
            <person name="Roesemann S."/>
            <person name="Alexander J.E."/>
            <person name="Rich S.A."/>
            <person name="Livny J."/>
            <person name="Vlamakis H."/>
            <person name="Clish C."/>
            <person name="Bullock K."/>
            <person name="Deik A."/>
            <person name="Scott J."/>
            <person name="Pierce K.A."/>
            <person name="Xavier R.J."/>
            <person name="Alm E.J."/>
        </authorList>
    </citation>
    <scope>NUCLEOTIDE SEQUENCE [LARGE SCALE GENOMIC DNA]</scope>
    <source>
        <strain evidence="1 4">BIOML-A13</strain>
        <strain evidence="2 3">BIOML-A3</strain>
    </source>
</reference>
<organism evidence="1 4">
    <name type="scientific">Phascolarctobacterium faecium</name>
    <dbReference type="NCBI Taxonomy" id="33025"/>
    <lineage>
        <taxon>Bacteria</taxon>
        <taxon>Bacillati</taxon>
        <taxon>Bacillota</taxon>
        <taxon>Negativicutes</taxon>
        <taxon>Acidaminococcales</taxon>
        <taxon>Acidaminococcaceae</taxon>
        <taxon>Phascolarctobacterium</taxon>
    </lineage>
</organism>